<organism evidence="2 3">
    <name type="scientific">Sphingomonas oligophenolica</name>
    <dbReference type="NCBI Taxonomy" id="301154"/>
    <lineage>
        <taxon>Bacteria</taxon>
        <taxon>Pseudomonadati</taxon>
        <taxon>Pseudomonadota</taxon>
        <taxon>Alphaproteobacteria</taxon>
        <taxon>Sphingomonadales</taxon>
        <taxon>Sphingomonadaceae</taxon>
        <taxon>Sphingomonas</taxon>
    </lineage>
</organism>
<feature type="transmembrane region" description="Helical" evidence="1">
    <location>
        <begin position="40"/>
        <end position="58"/>
    </location>
</feature>
<evidence type="ECO:0000313" key="2">
    <source>
        <dbReference type="EMBL" id="MEN2791597.1"/>
    </source>
</evidence>
<keyword evidence="3" id="KW-1185">Reference proteome</keyword>
<reference evidence="2 3" key="1">
    <citation type="submission" date="2024-05" db="EMBL/GenBank/DDBJ databases">
        <authorList>
            <person name="Liu Q."/>
            <person name="Xin Y.-H."/>
        </authorList>
    </citation>
    <scope>NUCLEOTIDE SEQUENCE [LARGE SCALE GENOMIC DNA]</scope>
    <source>
        <strain evidence="2 3">CGMCC 1.10181</strain>
    </source>
</reference>
<evidence type="ECO:0000313" key="3">
    <source>
        <dbReference type="Proteomes" id="UP001419910"/>
    </source>
</evidence>
<evidence type="ECO:0000256" key="1">
    <source>
        <dbReference type="SAM" id="Phobius"/>
    </source>
</evidence>
<gene>
    <name evidence="2" type="ORF">ABC974_18320</name>
</gene>
<keyword evidence="1" id="KW-0472">Membrane</keyword>
<comment type="caution">
    <text evidence="2">The sequence shown here is derived from an EMBL/GenBank/DDBJ whole genome shotgun (WGS) entry which is preliminary data.</text>
</comment>
<dbReference type="EMBL" id="JBDIME010000018">
    <property type="protein sequence ID" value="MEN2791597.1"/>
    <property type="molecule type" value="Genomic_DNA"/>
</dbReference>
<feature type="transmembrane region" description="Helical" evidence="1">
    <location>
        <begin position="70"/>
        <end position="92"/>
    </location>
</feature>
<sequence length="94" mass="9998">MRTSSHILNAATNLLGISLLIIAGLHIANASGKTLADEIAWGGVVCFAASCLFSYLSLRGDDPHDRFERLADKIFLLGTATLLLAVLVLAVFDL</sequence>
<keyword evidence="1" id="KW-1133">Transmembrane helix</keyword>
<protein>
    <submittedName>
        <fullName evidence="2">Uncharacterized protein</fullName>
    </submittedName>
</protein>
<name>A0ABU9Y7B4_9SPHN</name>
<dbReference type="Proteomes" id="UP001419910">
    <property type="component" value="Unassembled WGS sequence"/>
</dbReference>
<dbReference type="RefSeq" id="WP_343892595.1">
    <property type="nucleotide sequence ID" value="NZ_BAAAEH010000060.1"/>
</dbReference>
<accession>A0ABU9Y7B4</accession>
<proteinExistence type="predicted"/>
<keyword evidence="1" id="KW-0812">Transmembrane</keyword>